<feature type="domain" description="PspC-related transmembrane region" evidence="10">
    <location>
        <begin position="311"/>
        <end position="450"/>
    </location>
</feature>
<feature type="domain" description="Putative auto-transporter adhesin head GIN" evidence="9">
    <location>
        <begin position="651"/>
        <end position="796"/>
    </location>
</feature>
<feature type="region of interest" description="Disordered" evidence="6">
    <location>
        <begin position="794"/>
        <end position="816"/>
    </location>
</feature>
<evidence type="ECO:0000256" key="7">
    <source>
        <dbReference type="SAM" id="Phobius"/>
    </source>
</evidence>
<evidence type="ECO:0000256" key="6">
    <source>
        <dbReference type="SAM" id="MobiDB-lite"/>
    </source>
</evidence>
<feature type="transmembrane region" description="Helical" evidence="7">
    <location>
        <begin position="148"/>
        <end position="176"/>
    </location>
</feature>
<keyword evidence="4 7" id="KW-1133">Transmembrane helix</keyword>
<dbReference type="InterPro" id="IPR021255">
    <property type="entry name" value="DUF2807"/>
</dbReference>
<evidence type="ECO:0000256" key="4">
    <source>
        <dbReference type="ARBA" id="ARBA00022989"/>
    </source>
</evidence>
<keyword evidence="3 7" id="KW-0812">Transmembrane</keyword>
<protein>
    <submittedName>
        <fullName evidence="12">Phage shock protein PspC (Stress-responsive transcriptional regulator)</fullName>
    </submittedName>
</protein>
<keyword evidence="13" id="KW-1185">Reference proteome</keyword>
<feature type="compositionally biased region" description="Polar residues" evidence="6">
    <location>
        <begin position="796"/>
        <end position="807"/>
    </location>
</feature>
<name>A0A1I5YK79_9BACT</name>
<dbReference type="Gene3D" id="2.160.20.120">
    <property type="match status" value="1"/>
</dbReference>
<dbReference type="InterPro" id="IPR054319">
    <property type="entry name" value="PspC-rel_ToastRack"/>
</dbReference>
<organism evidence="12 13">
    <name type="scientific">Pseudarcicella hirudinis</name>
    <dbReference type="NCBI Taxonomy" id="1079859"/>
    <lineage>
        <taxon>Bacteria</taxon>
        <taxon>Pseudomonadati</taxon>
        <taxon>Bacteroidota</taxon>
        <taxon>Cytophagia</taxon>
        <taxon>Cytophagales</taxon>
        <taxon>Flectobacillaceae</taxon>
        <taxon>Pseudarcicella</taxon>
    </lineage>
</organism>
<dbReference type="GO" id="GO:0005886">
    <property type="term" value="C:plasma membrane"/>
    <property type="evidence" value="ECO:0007669"/>
    <property type="project" value="UniProtKB-SubCell"/>
</dbReference>
<dbReference type="Pfam" id="PF10988">
    <property type="entry name" value="DUF2807"/>
    <property type="match status" value="1"/>
</dbReference>
<dbReference type="Pfam" id="PF22744">
    <property type="entry name" value="Toast-rack_PspC-Cterm"/>
    <property type="match status" value="1"/>
</dbReference>
<evidence type="ECO:0000313" key="13">
    <source>
        <dbReference type="Proteomes" id="UP000199306"/>
    </source>
</evidence>
<dbReference type="Pfam" id="PF22571">
    <property type="entry name" value="LiaI-LiaF-TM_PspC"/>
    <property type="match status" value="1"/>
</dbReference>
<feature type="region of interest" description="Disordered" evidence="6">
    <location>
        <begin position="97"/>
        <end position="130"/>
    </location>
</feature>
<feature type="transmembrane region" description="Helical" evidence="7">
    <location>
        <begin position="427"/>
        <end position="448"/>
    </location>
</feature>
<feature type="domain" description="Phage shock protein PspC N-terminal" evidence="8">
    <location>
        <begin position="138"/>
        <end position="203"/>
    </location>
</feature>
<reference evidence="12 13" key="1">
    <citation type="submission" date="2016-10" db="EMBL/GenBank/DDBJ databases">
        <authorList>
            <person name="de Groot N.N."/>
        </authorList>
    </citation>
    <scope>NUCLEOTIDE SEQUENCE [LARGE SCALE GENOMIC DNA]</scope>
    <source>
        <strain evidence="13">E92,LMG 26720,CCM 7988</strain>
    </source>
</reference>
<evidence type="ECO:0000259" key="8">
    <source>
        <dbReference type="Pfam" id="PF04024"/>
    </source>
</evidence>
<feature type="domain" description="PspC-related ToastRack" evidence="11">
    <location>
        <begin position="487"/>
        <end position="605"/>
    </location>
</feature>
<evidence type="ECO:0000256" key="3">
    <source>
        <dbReference type="ARBA" id="ARBA00022692"/>
    </source>
</evidence>
<evidence type="ECO:0000259" key="10">
    <source>
        <dbReference type="Pfam" id="PF22571"/>
    </source>
</evidence>
<dbReference type="OrthoDB" id="5772680at2"/>
<feature type="transmembrane region" description="Helical" evidence="7">
    <location>
        <begin position="339"/>
        <end position="367"/>
    </location>
</feature>
<dbReference type="EMBL" id="FOXH01000019">
    <property type="protein sequence ID" value="SFQ44622.1"/>
    <property type="molecule type" value="Genomic_DNA"/>
</dbReference>
<evidence type="ECO:0000256" key="2">
    <source>
        <dbReference type="ARBA" id="ARBA00022475"/>
    </source>
</evidence>
<keyword evidence="5 7" id="KW-0472">Membrane</keyword>
<evidence type="ECO:0000259" key="11">
    <source>
        <dbReference type="Pfam" id="PF22744"/>
    </source>
</evidence>
<dbReference type="InterPro" id="IPR052027">
    <property type="entry name" value="PspC"/>
</dbReference>
<dbReference type="PANTHER" id="PTHR33885:SF3">
    <property type="entry name" value="PHAGE SHOCK PROTEIN C"/>
    <property type="match status" value="1"/>
</dbReference>
<keyword evidence="2" id="KW-1003">Cell membrane</keyword>
<proteinExistence type="predicted"/>
<dbReference type="Proteomes" id="UP000199306">
    <property type="component" value="Unassembled WGS sequence"/>
</dbReference>
<sequence length="816" mass="91119">MKKTISINIAGIVFYIEEDGYEKLSAYLKAIQKYFSAYEGSKEIVEDIESRIAEKFWDKQKKEDKQAISLDDVNELIHSMGSVADFQALEEEEDLAKMSGQKAKTESAGFTTSSEKAKEKPGTSEIPNEQTQIPLPHKRLYRDVKRKLLGGVCAGIAHYLNFDPIWVRLFFLIFLFVGSPVTNSPLSAFPLVLYIAFWVAFPANATLEEDDKVKKFYRNPEGKVLGGVVNGVASYTGWDLGMLRFLFVLSIVFFGTGIVAYVVLWAISPEAKTLTDRMQMTGEPITLENIETNIKRSLNLEGKQEDSLSKILLFPFRAMAEVFKAFTPLAKFFLTALRIFAGFIMVSTALGILFSLFVALFAGVAALESAPVFIFHDIPFGVFAKDFSSWSILALFLACAAPTVAVGLGGISLIVKRNLFVPLVWQSLFGVFFIGSIICLFEGTRYAANFSTDQSIEKTVNYTTGNSIPLFDIEDYQNNFNLRPSLELEGYDGEALQVQQVFKAEGQNKVDAERNAQTISYGIIQKDSVIKFDNIIELKEHAFFRDQRLRMKLFIPYEKPFSMTEEFARFVENTFDNGYFDHSEGDLFKGSLWKITKNGDIVCLNRKPVIRDENGNNEDNAQDFPAGDFIKYFDKNSFKFVKIEGKDGAVCDVHIRQGDHYSVKAGGFRENMNDIEAEVKDGTLYLKNISGVAKVIITMPELRGININTSGNSNIENFNVNKLEVLLANNQVLTLNGRWENIKAKLANSSELKAFDSEIVNADIEVNQNATAKVNVLEELKAKAADSGTVLYKGSASVTKSTTNSGSVKEVDHSNE</sequence>
<evidence type="ECO:0000313" key="12">
    <source>
        <dbReference type="EMBL" id="SFQ44622.1"/>
    </source>
</evidence>
<dbReference type="STRING" id="1079859.SAMN04515674_11967"/>
<dbReference type="AlphaFoldDB" id="A0A1I5YK79"/>
<feature type="transmembrane region" description="Helical" evidence="7">
    <location>
        <begin position="245"/>
        <end position="267"/>
    </location>
</feature>
<feature type="domain" description="Phage shock protein PspC N-terminal" evidence="8">
    <location>
        <begin position="214"/>
        <end position="271"/>
    </location>
</feature>
<feature type="transmembrane region" description="Helical" evidence="7">
    <location>
        <begin position="188"/>
        <end position="207"/>
    </location>
</feature>
<dbReference type="RefSeq" id="WP_092019550.1">
    <property type="nucleotide sequence ID" value="NZ_FOXH01000019.1"/>
</dbReference>
<evidence type="ECO:0000256" key="5">
    <source>
        <dbReference type="ARBA" id="ARBA00023136"/>
    </source>
</evidence>
<evidence type="ECO:0000259" key="9">
    <source>
        <dbReference type="Pfam" id="PF10988"/>
    </source>
</evidence>
<accession>A0A1I5YK79</accession>
<dbReference type="InterPro" id="IPR054321">
    <property type="entry name" value="PspC-rel_TM"/>
</dbReference>
<dbReference type="PANTHER" id="PTHR33885">
    <property type="entry name" value="PHAGE SHOCK PROTEIN C"/>
    <property type="match status" value="1"/>
</dbReference>
<feature type="transmembrane region" description="Helical" evidence="7">
    <location>
        <begin position="387"/>
        <end position="415"/>
    </location>
</feature>
<gene>
    <name evidence="12" type="ORF">SAMN04515674_11967</name>
</gene>
<comment type="subcellular location">
    <subcellularLocation>
        <location evidence="1">Cell membrane</location>
        <topology evidence="1">Single-pass membrane protein</topology>
    </subcellularLocation>
</comment>
<dbReference type="Pfam" id="PF04024">
    <property type="entry name" value="PspC"/>
    <property type="match status" value="2"/>
</dbReference>
<dbReference type="InterPro" id="IPR007168">
    <property type="entry name" value="Phageshock_PspC_N"/>
</dbReference>
<evidence type="ECO:0000256" key="1">
    <source>
        <dbReference type="ARBA" id="ARBA00004162"/>
    </source>
</evidence>